<evidence type="ECO:0000256" key="2">
    <source>
        <dbReference type="SAM" id="Phobius"/>
    </source>
</evidence>
<dbReference type="Pfam" id="PF12695">
    <property type="entry name" value="Abhydrolase_5"/>
    <property type="match status" value="1"/>
</dbReference>
<dbReference type="Proteomes" id="UP000490386">
    <property type="component" value="Unassembled WGS sequence"/>
</dbReference>
<dbReference type="SUPFAM" id="SSF53474">
    <property type="entry name" value="alpha/beta-Hydrolases"/>
    <property type="match status" value="1"/>
</dbReference>
<comment type="caution">
    <text evidence="4">The sequence shown here is derived from an EMBL/GenBank/DDBJ whole genome shotgun (WGS) entry which is preliminary data.</text>
</comment>
<protein>
    <recommendedName>
        <fullName evidence="3">Alpha/beta hydrolase fold-5 domain-containing protein</fullName>
    </recommendedName>
</protein>
<accession>A0A7J5B527</accession>
<keyword evidence="2" id="KW-0472">Membrane</keyword>
<evidence type="ECO:0000256" key="1">
    <source>
        <dbReference type="SAM" id="MobiDB-lite"/>
    </source>
</evidence>
<dbReference type="EMBL" id="WBJX01000001">
    <property type="protein sequence ID" value="KAB1639289.1"/>
    <property type="molecule type" value="Genomic_DNA"/>
</dbReference>
<keyword evidence="2" id="KW-1133">Transmembrane helix</keyword>
<dbReference type="InterPro" id="IPR029059">
    <property type="entry name" value="AB_hydrolase_5"/>
</dbReference>
<feature type="region of interest" description="Disordered" evidence="1">
    <location>
        <begin position="68"/>
        <end position="156"/>
    </location>
</feature>
<evidence type="ECO:0000313" key="4">
    <source>
        <dbReference type="EMBL" id="KAB1639289.1"/>
    </source>
</evidence>
<feature type="region of interest" description="Disordered" evidence="1">
    <location>
        <begin position="1"/>
        <end position="39"/>
    </location>
</feature>
<gene>
    <name evidence="4" type="ORF">F8O03_02825</name>
</gene>
<keyword evidence="2" id="KW-0812">Transmembrane</keyword>
<feature type="domain" description="Alpha/beta hydrolase fold-5" evidence="3">
    <location>
        <begin position="226"/>
        <end position="386"/>
    </location>
</feature>
<dbReference type="GO" id="GO:0016787">
    <property type="term" value="F:hydrolase activity"/>
    <property type="evidence" value="ECO:0007669"/>
    <property type="project" value="InterPro"/>
</dbReference>
<feature type="compositionally biased region" description="Low complexity" evidence="1">
    <location>
        <begin position="108"/>
        <end position="122"/>
    </location>
</feature>
<keyword evidence="5" id="KW-1185">Reference proteome</keyword>
<feature type="compositionally biased region" description="Basic and acidic residues" evidence="1">
    <location>
        <begin position="77"/>
        <end position="101"/>
    </location>
</feature>
<dbReference type="Gene3D" id="3.40.50.1820">
    <property type="entry name" value="alpha/beta hydrolase"/>
    <property type="match status" value="1"/>
</dbReference>
<name>A0A7J5B527_9MICO</name>
<proteinExistence type="predicted"/>
<dbReference type="OrthoDB" id="9780932at2"/>
<feature type="transmembrane region" description="Helical" evidence="2">
    <location>
        <begin position="161"/>
        <end position="184"/>
    </location>
</feature>
<feature type="compositionally biased region" description="Low complexity" evidence="1">
    <location>
        <begin position="19"/>
        <end position="39"/>
    </location>
</feature>
<organism evidence="4 5">
    <name type="scientific">Pseudoclavibacter terrae</name>
    <dbReference type="NCBI Taxonomy" id="1530195"/>
    <lineage>
        <taxon>Bacteria</taxon>
        <taxon>Bacillati</taxon>
        <taxon>Actinomycetota</taxon>
        <taxon>Actinomycetes</taxon>
        <taxon>Micrococcales</taxon>
        <taxon>Microbacteriaceae</taxon>
        <taxon>Pseudoclavibacter</taxon>
    </lineage>
</organism>
<reference evidence="4 5" key="1">
    <citation type="submission" date="2019-09" db="EMBL/GenBank/DDBJ databases">
        <title>Phylogeny of genus Pseudoclavibacter and closely related genus.</title>
        <authorList>
            <person name="Li Y."/>
        </authorList>
    </citation>
    <scope>NUCLEOTIDE SEQUENCE [LARGE SCALE GENOMIC DNA]</scope>
    <source>
        <strain evidence="4 5">THG-MD12</strain>
    </source>
</reference>
<sequence>MPTSSTPLRCRRREGGASARPHPTAQTRRAARTASAGARRSWRCPRCGVKCSSAALSFVATLRRHHETSCVSVGTHEPGRKQSPQDEYTRRHRASPDETRRHLTASGASPPSTCPSSRSRSPSPAPPGTPAPASEEYPRKVPATPPNQPPRQPKRNRLRRTLIWSFSIIAGVFVAAIAAFLIWANVGVMAAEPEPLASVTDDPAITVAEVDGSLVLSPTEAASTTGLIFIPGAKVEPAAYAAKLSNLVTEEQMTVVIPQPLLNLAFFDTRTIDDYSTAAPDITTWAVGGHSLGGVRACQLADSPDVAGLLLFGGYCANDLTADTSLDVLSITGSADGLTTPQKASDARDLLPTNAETLEIDGANHAMFGNYGPQSGDGTATIPDEEGREQIAVATSDWAAELQSAS</sequence>
<evidence type="ECO:0000259" key="3">
    <source>
        <dbReference type="Pfam" id="PF12695"/>
    </source>
</evidence>
<dbReference type="InterPro" id="IPR029058">
    <property type="entry name" value="AB_hydrolase_fold"/>
</dbReference>
<evidence type="ECO:0000313" key="5">
    <source>
        <dbReference type="Proteomes" id="UP000490386"/>
    </source>
</evidence>
<dbReference type="AlphaFoldDB" id="A0A7J5B527"/>